<evidence type="ECO:0000259" key="2">
    <source>
        <dbReference type="SMART" id="SM00256"/>
    </source>
</evidence>
<reference evidence="3" key="1">
    <citation type="journal article" date="2017" name="Nature">
        <title>The sunflower genome provides insights into oil metabolism, flowering and Asterid evolution.</title>
        <authorList>
            <person name="Badouin H."/>
            <person name="Gouzy J."/>
            <person name="Grassa C.J."/>
            <person name="Murat F."/>
            <person name="Staton S.E."/>
            <person name="Cottret L."/>
            <person name="Lelandais-Briere C."/>
            <person name="Owens G.L."/>
            <person name="Carrere S."/>
            <person name="Mayjonade B."/>
            <person name="Legrand L."/>
            <person name="Gill N."/>
            <person name="Kane N.C."/>
            <person name="Bowers J.E."/>
            <person name="Hubner S."/>
            <person name="Bellec A."/>
            <person name="Berard A."/>
            <person name="Berges H."/>
            <person name="Blanchet N."/>
            <person name="Boniface M.C."/>
            <person name="Brunel D."/>
            <person name="Catrice O."/>
            <person name="Chaidir N."/>
            <person name="Claudel C."/>
            <person name="Donnadieu C."/>
            <person name="Faraut T."/>
            <person name="Fievet G."/>
            <person name="Helmstetter N."/>
            <person name="King M."/>
            <person name="Knapp S.J."/>
            <person name="Lai Z."/>
            <person name="Le Paslier M.C."/>
            <person name="Lippi Y."/>
            <person name="Lorenzon L."/>
            <person name="Mandel J.R."/>
            <person name="Marage G."/>
            <person name="Marchand G."/>
            <person name="Marquand E."/>
            <person name="Bret-Mestries E."/>
            <person name="Morien E."/>
            <person name="Nambeesan S."/>
            <person name="Nguyen T."/>
            <person name="Pegot-Espagnet P."/>
            <person name="Pouilly N."/>
            <person name="Raftis F."/>
            <person name="Sallet E."/>
            <person name="Schiex T."/>
            <person name="Thomas J."/>
            <person name="Vandecasteele C."/>
            <person name="Vares D."/>
            <person name="Vear F."/>
            <person name="Vautrin S."/>
            <person name="Crespi M."/>
            <person name="Mangin B."/>
            <person name="Burke J.M."/>
            <person name="Salse J."/>
            <person name="Munos S."/>
            <person name="Vincourt P."/>
            <person name="Rieseberg L.H."/>
            <person name="Langlade N.B."/>
        </authorList>
    </citation>
    <scope>NUCLEOTIDE SEQUENCE</scope>
    <source>
        <tissue evidence="3">Leaves</tissue>
    </source>
</reference>
<dbReference type="CDD" id="cd09917">
    <property type="entry name" value="F-box_SF"/>
    <property type="match status" value="1"/>
</dbReference>
<evidence type="ECO:0000313" key="4">
    <source>
        <dbReference type="Proteomes" id="UP000215914"/>
    </source>
</evidence>
<keyword evidence="1" id="KW-0812">Transmembrane</keyword>
<organism evidence="3 4">
    <name type="scientific">Helianthus annuus</name>
    <name type="common">Common sunflower</name>
    <dbReference type="NCBI Taxonomy" id="4232"/>
    <lineage>
        <taxon>Eukaryota</taxon>
        <taxon>Viridiplantae</taxon>
        <taxon>Streptophyta</taxon>
        <taxon>Embryophyta</taxon>
        <taxon>Tracheophyta</taxon>
        <taxon>Spermatophyta</taxon>
        <taxon>Magnoliopsida</taxon>
        <taxon>eudicotyledons</taxon>
        <taxon>Gunneridae</taxon>
        <taxon>Pentapetalae</taxon>
        <taxon>asterids</taxon>
        <taxon>campanulids</taxon>
        <taxon>Asterales</taxon>
        <taxon>Asteraceae</taxon>
        <taxon>Asteroideae</taxon>
        <taxon>Heliantheae alliance</taxon>
        <taxon>Heliantheae</taxon>
        <taxon>Helianthus</taxon>
    </lineage>
</organism>
<dbReference type="Gene3D" id="1.20.1280.50">
    <property type="match status" value="1"/>
</dbReference>
<sequence length="396" mass="46020">MHLLYNLKVAVGNYKKQHSMMLSFCYLFLLLNLIMYQVAVGDHKKQHSMMLSFCYLFLLLNLIMYQVTKGMSAKHDQNASKRKRSDTVKEDDDSPSWLIPDILLLIMMRLGIVDFLAFSGVCKLWRTIALTNRKEFLLSRQRMAIRISTRVANRKECWLEDCDGRVFRTILPRSSGRTCVGLVSGYVILFGRKTRDFRLVNPITRHEVNFPRFPFHVVVGPNAFQGTLVFSRTADRWVFVISSRHSRTVSFSFNGKRGSWTHLSSDVPISDLAFFKGKIYTLNEDIGLCEVRLGPNPTLTPLKMKNSLRSRVFLPEFGILGEKLFVTGYQPYNPFPVEVDVDKVRWVIKKPEFCEDPDMLCRWFSYVNRSGEGRKTRVINMPYFPHECWDANILHE</sequence>
<dbReference type="PANTHER" id="PTHR45463">
    <property type="entry name" value="OS09G0392200 PROTEIN"/>
    <property type="match status" value="1"/>
</dbReference>
<feature type="transmembrane region" description="Helical" evidence="1">
    <location>
        <begin position="50"/>
        <end position="68"/>
    </location>
</feature>
<reference evidence="3" key="2">
    <citation type="submission" date="2020-06" db="EMBL/GenBank/DDBJ databases">
        <title>Helianthus annuus Genome sequencing and assembly Release 2.</title>
        <authorList>
            <person name="Gouzy J."/>
            <person name="Langlade N."/>
            <person name="Munos S."/>
        </authorList>
    </citation>
    <scope>NUCLEOTIDE SEQUENCE</scope>
    <source>
        <tissue evidence="3">Leaves</tissue>
    </source>
</reference>
<dbReference type="SUPFAM" id="SSF81383">
    <property type="entry name" value="F-box domain"/>
    <property type="match status" value="1"/>
</dbReference>
<dbReference type="Gramene" id="mRNA:HanXRQr2_Chr16g0760401">
    <property type="protein sequence ID" value="mRNA:HanXRQr2_Chr16g0760401"/>
    <property type="gene ID" value="HanXRQr2_Chr16g0760401"/>
</dbReference>
<dbReference type="InterPro" id="IPR036047">
    <property type="entry name" value="F-box-like_dom_sf"/>
</dbReference>
<dbReference type="InterPro" id="IPR005174">
    <property type="entry name" value="KIB1-4_b-propeller"/>
</dbReference>
<evidence type="ECO:0000313" key="3">
    <source>
        <dbReference type="EMBL" id="KAF5761041.1"/>
    </source>
</evidence>
<proteinExistence type="predicted"/>
<feature type="transmembrane region" description="Helical" evidence="1">
    <location>
        <begin position="20"/>
        <end position="38"/>
    </location>
</feature>
<dbReference type="Proteomes" id="UP000215914">
    <property type="component" value="Unassembled WGS sequence"/>
</dbReference>
<feature type="transmembrane region" description="Helical" evidence="1">
    <location>
        <begin position="102"/>
        <end position="125"/>
    </location>
</feature>
<protein>
    <submittedName>
        <fullName evidence="3">F-box domain-containing protein</fullName>
    </submittedName>
</protein>
<dbReference type="SMART" id="SM00256">
    <property type="entry name" value="FBOX"/>
    <property type="match status" value="1"/>
</dbReference>
<keyword evidence="1" id="KW-1133">Transmembrane helix</keyword>
<name>A0A9K3DT82_HELAN</name>
<gene>
    <name evidence="3" type="ORF">HanXRQr2_Chr16g0760401</name>
</gene>
<dbReference type="InterPro" id="IPR001810">
    <property type="entry name" value="F-box_dom"/>
</dbReference>
<dbReference type="Pfam" id="PF03478">
    <property type="entry name" value="Beta-prop_KIB1-4"/>
    <property type="match status" value="1"/>
</dbReference>
<feature type="domain" description="F-box" evidence="2">
    <location>
        <begin position="99"/>
        <end position="138"/>
    </location>
</feature>
<evidence type="ECO:0000256" key="1">
    <source>
        <dbReference type="SAM" id="Phobius"/>
    </source>
</evidence>
<accession>A0A9K3DT82</accession>
<dbReference type="PANTHER" id="PTHR45463:SF8">
    <property type="entry name" value="OS09G0392200 PROTEIN"/>
    <property type="match status" value="1"/>
</dbReference>
<dbReference type="EMBL" id="MNCJ02000331">
    <property type="protein sequence ID" value="KAF5761041.1"/>
    <property type="molecule type" value="Genomic_DNA"/>
</dbReference>
<comment type="caution">
    <text evidence="3">The sequence shown here is derived from an EMBL/GenBank/DDBJ whole genome shotgun (WGS) entry which is preliminary data.</text>
</comment>
<keyword evidence="4" id="KW-1185">Reference proteome</keyword>
<dbReference type="AlphaFoldDB" id="A0A9K3DT82"/>
<keyword evidence="1" id="KW-0472">Membrane</keyword>
<dbReference type="Pfam" id="PF00646">
    <property type="entry name" value="F-box"/>
    <property type="match status" value="1"/>
</dbReference>